<sequence>MTKEFPIGIGGCRNHDFRYDCCEYDITVFDEKNQNDSILESDGFFFHIHHASLKETRPDILILYDNMMILFDEQWELQTLLSTIKEKKTQLFNAYVKNCLVESQVCITKAISGLGTDPYAGCWLNSSSYFIADAICGIGLQQPAPTHMLKQLRELKKNKINEFISILTESIGIERATPSLLSRMFKSTIGFSDMIEKNQHSMLISKKYNYMINHSLLSDCYFYLGYINRNNFFKIQDLHKKPEFIHILKTAFDLETDPSNIESQANKLHETIDTIIKLVQKSN</sequence>
<protein>
    <recommendedName>
        <fullName evidence="2">DUF4037 domain-containing protein</fullName>
    </recommendedName>
</protein>
<dbReference type="AlphaFoldDB" id="A0A382N5G7"/>
<proteinExistence type="predicted"/>
<gene>
    <name evidence="1" type="ORF">METZ01_LOCUS309278</name>
</gene>
<evidence type="ECO:0008006" key="2">
    <source>
        <dbReference type="Google" id="ProtNLM"/>
    </source>
</evidence>
<name>A0A382N5G7_9ZZZZ</name>
<organism evidence="1">
    <name type="scientific">marine metagenome</name>
    <dbReference type="NCBI Taxonomy" id="408172"/>
    <lineage>
        <taxon>unclassified sequences</taxon>
        <taxon>metagenomes</taxon>
        <taxon>ecological metagenomes</taxon>
    </lineage>
</organism>
<reference evidence="1" key="1">
    <citation type="submission" date="2018-05" db="EMBL/GenBank/DDBJ databases">
        <authorList>
            <person name="Lanie J.A."/>
            <person name="Ng W.-L."/>
            <person name="Kazmierczak K.M."/>
            <person name="Andrzejewski T.M."/>
            <person name="Davidsen T.M."/>
            <person name="Wayne K.J."/>
            <person name="Tettelin H."/>
            <person name="Glass J.I."/>
            <person name="Rusch D."/>
            <person name="Podicherti R."/>
            <person name="Tsui H.-C.T."/>
            <person name="Winkler M.E."/>
        </authorList>
    </citation>
    <scope>NUCLEOTIDE SEQUENCE</scope>
</reference>
<accession>A0A382N5G7</accession>
<evidence type="ECO:0000313" key="1">
    <source>
        <dbReference type="EMBL" id="SVC56424.1"/>
    </source>
</evidence>
<dbReference type="EMBL" id="UINC01098136">
    <property type="protein sequence ID" value="SVC56424.1"/>
    <property type="molecule type" value="Genomic_DNA"/>
</dbReference>